<dbReference type="Pfam" id="PF13181">
    <property type="entry name" value="TPR_8"/>
    <property type="match status" value="1"/>
</dbReference>
<dbReference type="PANTHER" id="PTHR12788:SF10">
    <property type="entry name" value="PROTEIN-TYROSINE SULFOTRANSFERASE"/>
    <property type="match status" value="1"/>
</dbReference>
<evidence type="ECO:0000256" key="1">
    <source>
        <dbReference type="ARBA" id="ARBA00022679"/>
    </source>
</evidence>
<organism evidence="3 4">
    <name type="scientific">Paraurantiacibacter namhicola</name>
    <dbReference type="NCBI Taxonomy" id="645517"/>
    <lineage>
        <taxon>Bacteria</taxon>
        <taxon>Pseudomonadati</taxon>
        <taxon>Pseudomonadota</taxon>
        <taxon>Alphaproteobacteria</taxon>
        <taxon>Sphingomonadales</taxon>
        <taxon>Erythrobacteraceae</taxon>
        <taxon>Paraurantiacibacter</taxon>
    </lineage>
</organism>
<dbReference type="SUPFAM" id="SSF52540">
    <property type="entry name" value="P-loop containing nucleoside triphosphate hydrolases"/>
    <property type="match status" value="1"/>
</dbReference>
<dbReference type="InterPro" id="IPR027417">
    <property type="entry name" value="P-loop_NTPase"/>
</dbReference>
<dbReference type="Proteomes" id="UP000092698">
    <property type="component" value="Chromosome"/>
</dbReference>
<accession>A0A1C7D512</accession>
<dbReference type="InterPro" id="IPR026634">
    <property type="entry name" value="TPST-like"/>
</dbReference>
<feature type="repeat" description="TPR" evidence="2">
    <location>
        <begin position="244"/>
        <end position="277"/>
    </location>
</feature>
<evidence type="ECO:0000313" key="4">
    <source>
        <dbReference type="Proteomes" id="UP000092698"/>
    </source>
</evidence>
<dbReference type="Gene3D" id="3.40.50.300">
    <property type="entry name" value="P-loop containing nucleotide triphosphate hydrolases"/>
    <property type="match status" value="1"/>
</dbReference>
<evidence type="ECO:0000313" key="3">
    <source>
        <dbReference type="EMBL" id="ANU06442.1"/>
    </source>
</evidence>
<dbReference type="AlphaFoldDB" id="A0A1C7D512"/>
<dbReference type="PANTHER" id="PTHR12788">
    <property type="entry name" value="PROTEIN-TYROSINE SULFOTRANSFERASE 2"/>
    <property type="match status" value="1"/>
</dbReference>
<dbReference type="Pfam" id="PF13469">
    <property type="entry name" value="Sulfotransfer_3"/>
    <property type="match status" value="1"/>
</dbReference>
<dbReference type="STRING" id="645517.A6F65_00114"/>
<dbReference type="EMBL" id="CP016545">
    <property type="protein sequence ID" value="ANU06442.1"/>
    <property type="molecule type" value="Genomic_DNA"/>
</dbReference>
<reference evidence="3 4" key="1">
    <citation type="submission" date="2016-07" db="EMBL/GenBank/DDBJ databases">
        <title>Complete genome sequence of Altererythrobacter namhicola JCM 16345T, containing esterase-encoding genes.</title>
        <authorList>
            <person name="Cheng H."/>
            <person name="Wu Y.-H."/>
            <person name="Jian S.-L."/>
            <person name="Huo Y.-Y."/>
            <person name="Wang C.-S."/>
            <person name="Xu X.-W."/>
        </authorList>
    </citation>
    <scope>NUCLEOTIDE SEQUENCE [LARGE SCALE GENOMIC DNA]</scope>
    <source>
        <strain evidence="3 4">JCM 16345</strain>
    </source>
</reference>
<gene>
    <name evidence="3" type="ORF">A6F65_00114</name>
</gene>
<dbReference type="InterPro" id="IPR011990">
    <property type="entry name" value="TPR-like_helical_dom_sf"/>
</dbReference>
<dbReference type="Gene3D" id="1.25.40.10">
    <property type="entry name" value="Tetratricopeptide repeat domain"/>
    <property type="match status" value="2"/>
</dbReference>
<proteinExistence type="predicted"/>
<feature type="repeat" description="TPR" evidence="2">
    <location>
        <begin position="278"/>
        <end position="311"/>
    </location>
</feature>
<dbReference type="KEGG" id="anh:A6F65_00114"/>
<dbReference type="SMART" id="SM00028">
    <property type="entry name" value="TPR"/>
    <property type="match status" value="6"/>
</dbReference>
<dbReference type="InterPro" id="IPR019734">
    <property type="entry name" value="TPR_rpt"/>
</dbReference>
<dbReference type="GO" id="GO:0008476">
    <property type="term" value="F:protein-tyrosine sulfotransferase activity"/>
    <property type="evidence" value="ECO:0007669"/>
    <property type="project" value="InterPro"/>
</dbReference>
<dbReference type="RefSeq" id="WP_067784600.1">
    <property type="nucleotide sequence ID" value="NZ_CP016545.1"/>
</dbReference>
<name>A0A1C7D512_9SPHN</name>
<keyword evidence="1" id="KW-0808">Transferase</keyword>
<keyword evidence="2" id="KW-0802">TPR repeat</keyword>
<dbReference type="SUPFAM" id="SSF48452">
    <property type="entry name" value="TPR-like"/>
    <property type="match status" value="1"/>
</dbReference>
<feature type="repeat" description="TPR" evidence="2">
    <location>
        <begin position="76"/>
        <end position="109"/>
    </location>
</feature>
<dbReference type="PROSITE" id="PS50005">
    <property type="entry name" value="TPR"/>
    <property type="match status" value="3"/>
</dbReference>
<protein>
    <submittedName>
        <fullName evidence="3">Photosystem I assembly protein Ycf3</fullName>
    </submittedName>
</protein>
<evidence type="ECO:0000256" key="2">
    <source>
        <dbReference type="PROSITE-ProRule" id="PRU00339"/>
    </source>
</evidence>
<dbReference type="Pfam" id="PF13432">
    <property type="entry name" value="TPR_16"/>
    <property type="match status" value="1"/>
</dbReference>
<dbReference type="Pfam" id="PF13174">
    <property type="entry name" value="TPR_6"/>
    <property type="match status" value="1"/>
</dbReference>
<sequence length="669" mass="74775">MADNATSDQDKLADVQALMYEGKFEDAIGVLSGLSAPDNPDIEALYLTAVCRRYLGQLDESLDQITQLQQVAPDFGRALQEEGHIRRAMGQADRALEAYRRACQSNPALQASWSAQAAILSAQGNGEAAAAAQAQADRLAALPKPLVAVTHLMHEGKILKAESLCREFLIANKTHVEGMRLLADIGVRLGVMDDAEFLLESALEFEPANVQVRIDYIQVLRKRQKFEAALQQARKLFESDPGSPIFQSLYAIEAMQTGDYDQAFELFDKVLERFPDDPSTLTSRGHALKTVGKHEDAIASYRKAFAVNPGFGDAYYGLANLKTYRFSEAELQQMHQQLESKALTYQNQVHVCFALGKAHEDRSEYEKAFRFYEQGNELKRKQSRYKDDVMTAEFDAQIEHCGRDLFAKHEGSGFAAGDPIFVVGLPRAGSTLIEQILASHSQIDGTLELPNILTLSHQLRGRKLAGGTSDYPKVLHDLTGEQLAAMGKDYIDSTAIHRQGAAYFVDKMPNNFRHIGLIQLILPNAKIIDARREPMACCFSGFKQLFAEGQEFTYGLHEIGSYYRDYVRLMDHWDEVLPGRILRVQHEDVLDDLEGQVARILDYVGVPFEQSCVEFHKTKRAVRTASSEQVRQPISKAAVDQWRNFEPWLGPLKNALGPVLERYPIAASD</sequence>
<keyword evidence="4" id="KW-1185">Reference proteome</keyword>
<dbReference type="Pfam" id="PF14559">
    <property type="entry name" value="TPR_19"/>
    <property type="match status" value="1"/>
</dbReference>
<dbReference type="PATRIC" id="fig|645517.4.peg.114"/>